<dbReference type="PANTHER" id="PTHR35037">
    <property type="entry name" value="C-TERMINAL REGION OF AIDA-LIKE PROTEIN"/>
    <property type="match status" value="1"/>
</dbReference>
<evidence type="ECO:0000313" key="4">
    <source>
        <dbReference type="Proteomes" id="UP000000270"/>
    </source>
</evidence>
<reference evidence="4" key="2">
    <citation type="submission" date="2007-04" db="EMBL/GenBank/DDBJ databases">
        <title>Complete genome sequence of the nitrogen-fixing bacterium Azorhizobium caulinodans ORS571.</title>
        <authorList>
            <person name="Lee K.B."/>
            <person name="Backer P.D."/>
            <person name="Aono T."/>
            <person name="Liu C.T."/>
            <person name="Suzuki S."/>
            <person name="Suzuki T."/>
            <person name="Kaneko T."/>
            <person name="Yamada M."/>
            <person name="Tabata S."/>
            <person name="Kupfer D.M."/>
            <person name="Najar F.Z."/>
            <person name="Wiley G.B."/>
            <person name="Roe B."/>
            <person name="Binnewies T."/>
            <person name="Ussery D."/>
            <person name="Vereecke D."/>
            <person name="Gevers D."/>
            <person name="Holsters M."/>
            <person name="Oyaizu H."/>
        </authorList>
    </citation>
    <scope>NUCLEOTIDE SEQUENCE [LARGE SCALE GENOMIC DNA]</scope>
    <source>
        <strain evidence="4">ATCC 43989 / DSM 5975 / JCM 20966 / LMG 6465 / NBRC 14845 / NCIMB 13405 / ORS 571</strain>
    </source>
</reference>
<dbReference type="PANTHER" id="PTHR35037:SF3">
    <property type="entry name" value="C-TERMINAL REGION OF AIDA-LIKE PROTEIN"/>
    <property type="match status" value="1"/>
</dbReference>
<dbReference type="InterPro" id="IPR051551">
    <property type="entry name" value="Autotransporter_adhesion"/>
</dbReference>
<dbReference type="KEGG" id="azc:AZC_2635"/>
<keyword evidence="1" id="KW-0732">Signal</keyword>
<dbReference type="STRING" id="438753.AZC_2635"/>
<dbReference type="PROSITE" id="PS51208">
    <property type="entry name" value="AUTOTRANSPORTER"/>
    <property type="match status" value="1"/>
</dbReference>
<dbReference type="Pfam" id="PF12951">
    <property type="entry name" value="PATR"/>
    <property type="match status" value="20"/>
</dbReference>
<dbReference type="SUPFAM" id="SSF103515">
    <property type="entry name" value="Autotransporter"/>
    <property type="match status" value="1"/>
</dbReference>
<sequence length="3766" mass="358281">MVFEWWVGIMSARIAETMFRSQGESFRQPLLRKRLLRSSALIPFLALVLLAPPAFAGGGGNGGGNSGSPGGLDNYDAGGTGGTGTAATSIGSGGGAGGGGAGLTGGAGGAANGTNGAGGAGGTHAYVGSGSGVTNSLTGGNGAAGSSGSNNGGGGGAGGTAVVITGNSSGVLNWSSATFTLTGGVGGAGGSGSSAQNGGEGGTGGDGLYFGQDITFTSSNSLLITGGQGGAGSNGRAGGNGIEFATGTNSRATINGQVQGGAGGTSTKTNSNTGNGGNGILADTLDLTLNAMVSGGAGSSGAGDVGGGAGGDGISALAFTGMINAAVTGGTGGSTGASSSASAGSGGYGLRLNGASTVTVNANVTGGNSGAASVSGGYGGIGIYATPSLSLTIQNNAIVRGGDAGAVTGSAYTTGGSGIYLDYATSDITLLSGQVIGGNASGSDSAATGGYGIESHGAPSVTITLGAGSTISGGLGGNGMSDRSARANAIFIENFDGTPATNTLVLLGSGGTSGSTYATIIGDVVATPADSTTNKMTFGGAGGVFDVGQIDLGAGSSAATIFRGFTEFTVDTTGTWIMTGASTTGGTALPATWTVAAGTLQLGNASTAGTLLGSVGVNSGGTLANGGRTATVTNGVTVTSGATLSLTAVSGGPALSITSGNLNLNTGSTLTITLGAPTTQSLISVAAGSAVLGSTLNITDAGTMAAGSYTLLSYSGTLSGPGLTLGTTPSAFQFSVDTSSTAGQVLLLVTGGAPTVIYWNGSTTGGSSGPVAGGTGTWTAASSGVTNWTNSAGTSRVVSDPSLTAIFAGTAGTVTVSAASGAVSAKGLEFDTSGYTITGSELTLVNGSTMPQVNVVGSSASATISAPLAGSNGLEKIGDGALSLYGANTYTGNTTITAGTLTVGGAGSLGSGTYAGNISIASGTSFNYASSAAQTLSGNISGDGDLTVGGTGSLTLSGNNTYTGGTTNLNGALVASGGSAIGDTSAVLMGNSASLTISAAETIGSLAGAGTVAISGQLTLGGINTSTTYSGVISGAGGLTKTGTGTLTLGGANTFTGALNLESGTLLVNTTGSIASASSVNLSAGTQLTLSGGGSKSIKMLNDGVGGTGTAYLQLGTTALTIGLGDGSGTFSGAITGSGSLTKVGTGTLTLAGANTFTGGLQISGGTVTVTGGSAIANTANVTVGTGATLTLQASETIGALSGAGSVTATGGSRVLTAGGNNTSTTFSGTLSASGGNSIGLVKTGTGTFTLTGASSYAGGTTISAGTLQIGDGGTTGSITGNITNNAALIFNRSDDLTYSGGISGTGTLQKAGSGKLTLTGNNSMTGLTTVSAGTLALTGGMAGSVTVNSGATFASTSTGLIGGTLTIENGATLTATSGNLFTVAGLSLASGSIINLTANTPTTTAAVSVTGGLVLGGTLNVSAGTGFGSGTYRVITYGGALTNNGLALGSTSSDSLYYLNTATIGQVNLLVAVGQWWNGAVTTAGGSSVAGGNGTWDVAAATTNWTNTTGSSADAWGQGGLALFGGAAGTVTVSGPTAPQVAGLRFLTDGYTVTGGQIGLSAFATGATPAILVDTGLSATIASQLTGSDGLEKTGAGTLILTGTSSITGGTTITAGTLQIGNGGSTGSVAGNIVNNAALVFNLSSDTTYAGSISGAGTLEKTGTGTLTLSGSNATTGLTTVSAGTLALTGSLAGSVNVASGATLRGSTTGIVGGTVTIANGGTLAVASGNLFTAGALSLGSASTLAFTAGTPTTTAAVGLGGSLTLDGTLNITAGNGFSTGTYRLINYGSSFTDNGLAIGTAPTHSLYRIDTATLGQVNLVVAAGQWWNGTTTTAGGSAVVGGSGTWNVAAGTTNWTNTDGSSADAWGQGGLAVFGGTAGTVTLSGGTSPQVAGLEFMVSGYTVTGGSIGLSAFSAGTKPAIYVESGASATIASNLTGTDGLSKTGAGTLIFSGVGTYTGGTSIAAGTLQIGNGGSTGSVAGNIADDGALVFNRSNDLTFAAVVSGSGSVTQAGSGGLILTGANTYTGGTTVSSGTLQIGAGGTTGSIVGAIANSGTVAFNRSDDIVASGAITGSGSLVQMGSGKLTLTGSNSAAGGTSVAGGTLEILSGATLASNVVVGSGATLQGETGGTAGAVLNGAVTVQNGGTIRAAATGTPGLYGLSMSGLTLSNSANINVNLGANTGVAVLQATNLTLDGVLNISNTGSMALGVYRLIDYTTLVADNGLAIGTVPSQFAYSVDVVPNHVNLSVLNGSLRYWNGTTTTPDGTVHGGSGTWSSSVSPANWLTAGLNQSVPWNSEFAVFSGTPGNVSVSGTVSTTGMQFMVDGYSLGAGTIVLAATSGQTQVRVGDGTGLGASYVATLGSVIDGTTGLEKTDLGTLILTGTNTYTGNTTVSAGTLQIGNGGSAGSILGDVAVASGATLAFNRSDAVSFGGVISGNGGFTQTGSGTLTLTGNNTYTGTTTISGGTLQVGDGGTSGTLAGTVVNNAALVFNRSDATSFAGAISGTGTLTKQGAGALTLSGSNSFTGATTVAGGTLAISGGASLADGARLTVASAATLSLLDANETVGSLAGAGTVALGSQTLTAGGDNTSSTFTGTLSGTGGLTKVGTGTLTLGGTNSYSGQTTVSAGTLVAQGNAALADGTAVSVASGATLDLQMTGTKILGGLSGAGNVQLNATTLSVGGDNSSTTYSGVLSGTGGLTKTGTGTLTLSGTNTFTGTAQISSGALALMGSVGGDVSVAAAATLSGTGSVSGTVNVLSGGTLSGTQPTGLTMGGLTLASGANMNVTLGAPSGSGLFTVNGNVTLDGTLNVTQAPGFGIGIYRLASYTGTLTDNGLDVGALSGGLLGGVQTAVAGQVNLLVESPNNALLFWNGANTTPTGSIVGGAGTWTASNQTNWINGSGTIAQNWNGSFAVFQGTAGAVDVDASNGPVSASGMQFATSGYIVSGAPIVLTGSGPATLRVGDGTGAGAAMTATIASALTGTTGIVKTDLGTLILSGANTYTGGTTISAGTLQIGAGATTGSILGDVVNNAALVFNRSDATSFAGAISGTGTLTKLGSGELSLTGTNTYSGGTTIGAGTLRASSAQALGSGGLTINRGGTLRGSSSFTFGNNVVLSNAGTATTNAAISVDAGQTVNVSGVISGSGALDKTGGGTLVLTGTNTYTGTTTISAGTLQIGNGGTTGSLLSNIVNNASLVFNRADTYTFTGSITGTGSVTFLGGGTVQFSAPYTGAVGVDDSTVRLVAGTTTSSPFTVNNGGVLGGTATIGGLTVNSGGTASPGYSPGTLTVNGAVTFNAGSVYAVDLTPEGAHDLIIASGNVTLSSGATVAVNATAGVYPRSGQVTIITTSGTVIGTFGAVTSNYAFLTPSLTYDQQNVYLNYVYNGIRFSDYARTPNQANVAVAAQALGDASPVYQALFALPQGAVAPAFDQLSGEIYPSVSTVIQQESIYVRDAVGARLRQSVTGGDADALSAAAKATGQATAALSQDLTPTLWAQGYGAWGNAFGNGNAATIASSVGGFLAGLDVAVAPNVRAGIVGGFSQTKVDVNARSSTGTIDNYTVGLYLGGQFGALGLRGGASYSWHDIQADRSVLFSGFSSAQSSGYSLGTTQLFGEAGYRMAFGAYELEPFAGLAYVNLSSGSATETGYGSAGLGVNVQGMSTLYSTLGVRAATSFLLGGRALTPSATLGWQHAFGDTTPTAATRFLGGATPFQVQGVPIAEDTMLVGAGLAYALSDLATIQVNYSGQLATTASQNAVSAQFSLKF</sequence>
<dbReference type="Proteomes" id="UP000000270">
    <property type="component" value="Chromosome"/>
</dbReference>
<organism evidence="3 4">
    <name type="scientific">Azorhizobium caulinodans (strain ATCC 43989 / DSM 5975 / JCM 20966 / LMG 6465 / NBRC 14845 / NCIMB 13405 / ORS 571)</name>
    <dbReference type="NCBI Taxonomy" id="438753"/>
    <lineage>
        <taxon>Bacteria</taxon>
        <taxon>Pseudomonadati</taxon>
        <taxon>Pseudomonadota</taxon>
        <taxon>Alphaproteobacteria</taxon>
        <taxon>Hyphomicrobiales</taxon>
        <taxon>Xanthobacteraceae</taxon>
        <taxon>Azorhizobium</taxon>
    </lineage>
</organism>
<dbReference type="Gene3D" id="2.160.20.20">
    <property type="match status" value="6"/>
</dbReference>
<reference evidence="3 4" key="4">
    <citation type="journal article" date="2009" name="Appl. Environ. Microbiol.">
        <title>Comparative genome-wide transcriptional profiling of Azorhizobium caulinodans ORS571 grown under free-living and symbiotic conditions.</title>
        <authorList>
            <person name="Tsukada S."/>
            <person name="Aono T."/>
            <person name="Akiba N."/>
            <person name="Lee KB."/>
            <person name="Liu CT."/>
            <person name="Toyazaki H."/>
            <person name="Oyaizu H."/>
        </authorList>
    </citation>
    <scope>NUCLEOTIDE SEQUENCE [LARGE SCALE GENOMIC DNA]</scope>
    <source>
        <strain evidence="4">ATCC 43989 / DSM 5975 / JCM 20966 / LMG 6465 / NBRC 14845 / NCIMB 13405 / ORS 571</strain>
    </source>
</reference>
<dbReference type="HOGENOM" id="CLU_224791_0_0_5"/>
<dbReference type="InterPro" id="IPR005546">
    <property type="entry name" value="Autotransporte_beta"/>
</dbReference>
<dbReference type="TCDB" id="1.B.12.5.2">
    <property type="family name" value="the autotransporter-1 (at-1) family"/>
</dbReference>
<protein>
    <recommendedName>
        <fullName evidence="2">Autotransporter domain-containing protein</fullName>
    </recommendedName>
</protein>
<accession>A8IBA8</accession>
<dbReference type="eggNOG" id="COG4625">
    <property type="taxonomic scope" value="Bacteria"/>
</dbReference>
<evidence type="ECO:0000259" key="2">
    <source>
        <dbReference type="PROSITE" id="PS51208"/>
    </source>
</evidence>
<dbReference type="eggNOG" id="COG3210">
    <property type="taxonomic scope" value="Bacteria"/>
</dbReference>
<reference evidence="3 4" key="1">
    <citation type="journal article" date="2007" name="Appl. Environ. Microbiol.">
        <title>Rhizobial factors required for stem nodule maturation and maintenance in Sesbania rostrata-Azorhizobium caulinodans ORS571 symbiosis.</title>
        <authorList>
            <person name="Suzuki S."/>
            <person name="Aono T."/>
            <person name="Lee KB."/>
            <person name="Suzuki T."/>
            <person name="Liu CT."/>
            <person name="Miwa H."/>
            <person name="Wakao S."/>
            <person name="Iki T."/>
            <person name="Oyaizu H."/>
        </authorList>
    </citation>
    <scope>NUCLEOTIDE SEQUENCE [LARGE SCALE GENOMIC DNA]</scope>
    <source>
        <strain evidence="4">ATCC 43989 / DSM 5975 / JCM 20966 / LMG 6465 / NBRC 14845 / NCIMB 13405 / ORS 571</strain>
    </source>
</reference>
<dbReference type="InterPro" id="IPR013425">
    <property type="entry name" value="Autotrns_rpt"/>
</dbReference>
<gene>
    <name evidence="3" type="ordered locus">AZC_2635</name>
</gene>
<evidence type="ECO:0000313" key="3">
    <source>
        <dbReference type="EMBL" id="BAF88633.1"/>
    </source>
</evidence>
<keyword evidence="4" id="KW-1185">Reference proteome</keyword>
<name>A8IBA8_AZOC5</name>
<dbReference type="SMART" id="SM00869">
    <property type="entry name" value="Autotransporter"/>
    <property type="match status" value="1"/>
</dbReference>
<dbReference type="InterPro" id="IPR011050">
    <property type="entry name" value="Pectin_lyase_fold/virulence"/>
</dbReference>
<evidence type="ECO:0000256" key="1">
    <source>
        <dbReference type="ARBA" id="ARBA00022729"/>
    </source>
</evidence>
<reference evidence="3 4" key="3">
    <citation type="journal article" date="2008" name="BMC Genomics">
        <title>The genome of the versatile nitrogen fixer Azorhizobium caulinodans ORS571.</title>
        <authorList>
            <person name="Lee KB."/>
            <person name="Backer P.D."/>
            <person name="Aono T."/>
            <person name="Liu CT."/>
            <person name="Suzuki S."/>
            <person name="Suzuki T."/>
            <person name="Kaneko T."/>
            <person name="Yamada M."/>
            <person name="Tabata S."/>
            <person name="Kupfer D.M."/>
            <person name="Najar F.Z."/>
            <person name="Wiley G.B."/>
            <person name="Roe B."/>
            <person name="Binnewies T.T."/>
            <person name="Ussery D.W."/>
            <person name="D'Haeze W."/>
            <person name="Herder J.D."/>
            <person name="Gevers D."/>
            <person name="Vereecke D."/>
            <person name="Holsters M."/>
            <person name="Oyaizu H."/>
        </authorList>
    </citation>
    <scope>NUCLEOTIDE SEQUENCE [LARGE SCALE GENOMIC DNA]</scope>
    <source>
        <strain evidence="4">ATCC 43989 / DSM 5975 / JCM 20966 / LMG 6465 / NBRC 14845 / NCIMB 13405 / ORS 571</strain>
    </source>
</reference>
<proteinExistence type="predicted"/>
<reference evidence="3 4" key="5">
    <citation type="journal article" date="2010" name="Appl. Environ. Microbiol.">
        <title>phrR-like gene praR of Azorhizobium caulinodans ORS571 is essential for symbiosis with Sesbania rostrata and is involved in expression of reb genes.</title>
        <authorList>
            <person name="Akiba N."/>
            <person name="Aono T."/>
            <person name="Toyazaki H."/>
            <person name="Sato S."/>
            <person name="Oyaizu H."/>
        </authorList>
    </citation>
    <scope>NUCLEOTIDE SEQUENCE [LARGE SCALE GENOMIC DNA]</scope>
    <source>
        <strain evidence="4">ATCC 43989 / DSM 5975 / JCM 20966 / LMG 6465 / NBRC 14845 / NCIMB 13405 / ORS 571</strain>
    </source>
</reference>
<reference evidence="3 4" key="6">
    <citation type="journal article" date="2011" name="Appl. Environ. Microbiol.">
        <title>Involvement of the azorhizobial chromosome partition gene (parA) in the onset of bacteroid differentiation during Sesbania rostrata stem nodule development.</title>
        <authorList>
            <person name="Liu CT."/>
            <person name="Lee KB."/>
            <person name="Wang YS."/>
            <person name="Peng MH."/>
            <person name="Lee KT."/>
            <person name="Suzuki S."/>
            <person name="Suzuki T."/>
            <person name="Oyaizu H."/>
        </authorList>
    </citation>
    <scope>NUCLEOTIDE SEQUENCE [LARGE SCALE GENOMIC DNA]</scope>
    <source>
        <strain evidence="4">ATCC 43989 / DSM 5975 / JCM 20966 / LMG 6465 / NBRC 14845 / NCIMB 13405 / ORS 571</strain>
    </source>
</reference>
<dbReference type="NCBIfam" id="TIGR02601">
    <property type="entry name" value="autotrns_rpt"/>
    <property type="match status" value="18"/>
</dbReference>
<dbReference type="SUPFAM" id="SSF51126">
    <property type="entry name" value="Pectin lyase-like"/>
    <property type="match status" value="10"/>
</dbReference>
<dbReference type="InterPro" id="IPR036709">
    <property type="entry name" value="Autotransporte_beta_dom_sf"/>
</dbReference>
<dbReference type="InterPro" id="IPR012332">
    <property type="entry name" value="Autotransporter_pectin_lyase_C"/>
</dbReference>
<dbReference type="EMBL" id="AP009384">
    <property type="protein sequence ID" value="BAF88633.1"/>
    <property type="molecule type" value="Genomic_DNA"/>
</dbReference>
<feature type="domain" description="Autotransporter" evidence="2">
    <location>
        <begin position="3488"/>
        <end position="3766"/>
    </location>
</feature>